<dbReference type="GeneTree" id="ENSGT00940000176022"/>
<dbReference type="Ensembl" id="ENSOKIT00005059387.1">
    <property type="protein sequence ID" value="ENSOKIP00005055930.1"/>
    <property type="gene ID" value="ENSOKIG00005023925.1"/>
</dbReference>
<name>A0A8C7HFQ9_ONCKI</name>
<keyword evidence="2" id="KW-1185">Reference proteome</keyword>
<reference evidence="1" key="2">
    <citation type="submission" date="2025-09" db="UniProtKB">
        <authorList>
            <consortium name="Ensembl"/>
        </authorList>
    </citation>
    <scope>IDENTIFICATION</scope>
</reference>
<accession>A0A8C7HFQ9</accession>
<reference evidence="1" key="1">
    <citation type="submission" date="2025-08" db="UniProtKB">
        <authorList>
            <consortium name="Ensembl"/>
        </authorList>
    </citation>
    <scope>IDENTIFICATION</scope>
</reference>
<sequence>ILLTLSNPPISLPAVLKMTDSFGSLSRYNINWSKSEAMPRNPHTFQADLVGSPFVWKTSGMKYLGVNIVFPITKIFSLNGPRVVQVISDDIKRWLTICMGQS</sequence>
<dbReference type="AlphaFoldDB" id="A0A8C7HFQ9"/>
<dbReference type="Proteomes" id="UP000694557">
    <property type="component" value="Unassembled WGS sequence"/>
</dbReference>
<organism evidence="1 2">
    <name type="scientific">Oncorhynchus kisutch</name>
    <name type="common">Coho salmon</name>
    <name type="synonym">Salmo kisutch</name>
    <dbReference type="NCBI Taxonomy" id="8019"/>
    <lineage>
        <taxon>Eukaryota</taxon>
        <taxon>Metazoa</taxon>
        <taxon>Chordata</taxon>
        <taxon>Craniata</taxon>
        <taxon>Vertebrata</taxon>
        <taxon>Euteleostomi</taxon>
        <taxon>Actinopterygii</taxon>
        <taxon>Neopterygii</taxon>
        <taxon>Teleostei</taxon>
        <taxon>Protacanthopterygii</taxon>
        <taxon>Salmoniformes</taxon>
        <taxon>Salmonidae</taxon>
        <taxon>Salmoninae</taxon>
        <taxon>Oncorhynchus</taxon>
    </lineage>
</organism>
<evidence type="ECO:0000313" key="2">
    <source>
        <dbReference type="Proteomes" id="UP000694557"/>
    </source>
</evidence>
<proteinExistence type="predicted"/>
<evidence type="ECO:0000313" key="1">
    <source>
        <dbReference type="Ensembl" id="ENSOKIP00005055930.1"/>
    </source>
</evidence>
<protein>
    <submittedName>
        <fullName evidence="1">Uncharacterized protein</fullName>
    </submittedName>
</protein>